<proteinExistence type="predicted"/>
<dbReference type="RefSeq" id="WP_063262968.1">
    <property type="nucleotide sequence ID" value="NZ_LJKE01000104.1"/>
</dbReference>
<name>A0A164LDT1_BACCE</name>
<dbReference type="Proteomes" id="UP000076482">
    <property type="component" value="Unassembled WGS sequence"/>
</dbReference>
<protein>
    <submittedName>
        <fullName evidence="1">Uncharacterized protein</fullName>
    </submittedName>
</protein>
<dbReference type="PATRIC" id="fig|1396.535.peg.6022"/>
<dbReference type="EMBL" id="LJKE01000104">
    <property type="protein sequence ID" value="KZD55707.1"/>
    <property type="molecule type" value="Genomic_DNA"/>
</dbReference>
<sequence>MTQQYQFLELEPAAKEIAKQEVTKAFDWSDIDIAFTSDGFDDVLADYGYRAKWTHKPYDHVARTFEENKIVIDIQTNDQGLTMITERLLDAKDFELFDLLNDRGHVDCKVNVELVGKTLDAMSFEEVDVTMKFKKKGIFIQEFHAVGATEFEEYQKRRTDEAREMLVALKQSIHDELQNKILPALIAKCKHDALYLRGDESYSEDCKEEKVMFTREGYLLQN</sequence>
<evidence type="ECO:0000313" key="2">
    <source>
        <dbReference type="Proteomes" id="UP000076482"/>
    </source>
</evidence>
<organism evidence="1 2">
    <name type="scientific">Bacillus cereus</name>
    <dbReference type="NCBI Taxonomy" id="1396"/>
    <lineage>
        <taxon>Bacteria</taxon>
        <taxon>Bacillati</taxon>
        <taxon>Bacillota</taxon>
        <taxon>Bacilli</taxon>
        <taxon>Bacillales</taxon>
        <taxon>Bacillaceae</taxon>
        <taxon>Bacillus</taxon>
        <taxon>Bacillus cereus group</taxon>
    </lineage>
</organism>
<evidence type="ECO:0000313" key="1">
    <source>
        <dbReference type="EMBL" id="KZD55707.1"/>
    </source>
</evidence>
<comment type="caution">
    <text evidence="1">The sequence shown here is derived from an EMBL/GenBank/DDBJ whole genome shotgun (WGS) entry which is preliminary data.</text>
</comment>
<accession>A0A164LDT1</accession>
<gene>
    <name evidence="1" type="ORF">B4088_5452</name>
</gene>
<reference evidence="1 2" key="1">
    <citation type="submission" date="2015-09" db="EMBL/GenBank/DDBJ databases">
        <title>Bacillus cereus food isolates.</title>
        <authorList>
            <person name="Boekhorst J."/>
        </authorList>
    </citation>
    <scope>NUCLEOTIDE SEQUENCE [LARGE SCALE GENOMIC DNA]</scope>
    <source>
        <strain evidence="1 2">B4088</strain>
    </source>
</reference>
<dbReference type="AlphaFoldDB" id="A0A164LDT1"/>